<dbReference type="InterPro" id="IPR008927">
    <property type="entry name" value="6-PGluconate_DH-like_C_sf"/>
</dbReference>
<dbReference type="InterPro" id="IPR050838">
    <property type="entry name" value="Ketopantoate_reductase"/>
</dbReference>
<dbReference type="SUPFAM" id="SSF51735">
    <property type="entry name" value="NAD(P)-binding Rossmann-fold domains"/>
    <property type="match status" value="1"/>
</dbReference>
<keyword evidence="5 10" id="KW-0566">Pantothenate biosynthesis</keyword>
<evidence type="ECO:0000256" key="2">
    <source>
        <dbReference type="ARBA" id="ARBA00007870"/>
    </source>
</evidence>
<accession>A0A126Q017</accession>
<evidence type="ECO:0000259" key="11">
    <source>
        <dbReference type="Pfam" id="PF02558"/>
    </source>
</evidence>
<keyword evidence="7 10" id="KW-0560">Oxidoreductase</keyword>
<evidence type="ECO:0000256" key="7">
    <source>
        <dbReference type="ARBA" id="ARBA00023002"/>
    </source>
</evidence>
<evidence type="ECO:0000256" key="4">
    <source>
        <dbReference type="ARBA" id="ARBA00019465"/>
    </source>
</evidence>
<sequence length="313" mass="33475">MGKLHIVGGGAIGSLIAASAQKNAVPYDCYPRDMKTMPSCAHWQNGQTTSLKPAKPSPIVLPKSDVLIIPLKVYQLKAALLQWLPYLTQQPTVVLLHNGMGGLEIARDLLGGVYPLLLATTSHGALKVSASSGDFHVKYTGVGATQIGAPNVDKPSPQTLAALSQIAPQLASAIATLDNALPPVQYQSNILRALWTKLSVNAVINPLTALHNIQNKHIAKPEFEQSRISICNEFTQVSDAYGLDFDALSVHENVLSVAKATGENYSSMHQDVAHGRQTEIDAINGYIVDMATKKGIPVPENTLLVARVKALKL</sequence>
<dbReference type="UniPathway" id="UPA00028">
    <property type="reaction ID" value="UER00004"/>
</dbReference>
<dbReference type="Gene3D" id="1.10.1040.10">
    <property type="entry name" value="N-(1-d-carboxylethyl)-l-norvaline Dehydrogenase, domain 2"/>
    <property type="match status" value="1"/>
</dbReference>
<dbReference type="InterPro" id="IPR013332">
    <property type="entry name" value="KPR_N"/>
</dbReference>
<dbReference type="Pfam" id="PF08546">
    <property type="entry name" value="ApbA_C"/>
    <property type="match status" value="1"/>
</dbReference>
<name>A0A126Q017_ALTMA</name>
<dbReference type="Pfam" id="PF02558">
    <property type="entry name" value="ApbA"/>
    <property type="match status" value="1"/>
</dbReference>
<evidence type="ECO:0000256" key="10">
    <source>
        <dbReference type="RuleBase" id="RU362068"/>
    </source>
</evidence>
<evidence type="ECO:0000256" key="5">
    <source>
        <dbReference type="ARBA" id="ARBA00022655"/>
    </source>
</evidence>
<comment type="pathway">
    <text evidence="1 10">Cofactor biosynthesis; (R)-pantothenate biosynthesis; (R)-pantoate from 3-methyl-2-oxobutanoate: step 2/2.</text>
</comment>
<dbReference type="InterPro" id="IPR003710">
    <property type="entry name" value="ApbA"/>
</dbReference>
<dbReference type="InterPro" id="IPR036291">
    <property type="entry name" value="NAD(P)-bd_dom_sf"/>
</dbReference>
<dbReference type="GO" id="GO:0015940">
    <property type="term" value="P:pantothenate biosynthetic process"/>
    <property type="evidence" value="ECO:0007669"/>
    <property type="project" value="UniProtKB-UniPathway"/>
</dbReference>
<evidence type="ECO:0000256" key="3">
    <source>
        <dbReference type="ARBA" id="ARBA00013014"/>
    </source>
</evidence>
<protein>
    <recommendedName>
        <fullName evidence="4 10">2-dehydropantoate 2-reductase</fullName>
        <ecNumber evidence="3 10">1.1.1.169</ecNumber>
    </recommendedName>
    <alternativeName>
        <fullName evidence="8 10">Ketopantoate reductase</fullName>
    </alternativeName>
</protein>
<dbReference type="EMBL" id="CP014323">
    <property type="protein sequence ID" value="AMJ97798.1"/>
    <property type="molecule type" value="Genomic_DNA"/>
</dbReference>
<dbReference type="Gene3D" id="3.40.50.720">
    <property type="entry name" value="NAD(P)-binding Rossmann-like Domain"/>
    <property type="match status" value="1"/>
</dbReference>
<evidence type="ECO:0000256" key="1">
    <source>
        <dbReference type="ARBA" id="ARBA00004994"/>
    </source>
</evidence>
<evidence type="ECO:0000313" key="13">
    <source>
        <dbReference type="EMBL" id="AMJ97798.1"/>
    </source>
</evidence>
<dbReference type="SUPFAM" id="SSF48179">
    <property type="entry name" value="6-phosphogluconate dehydrogenase C-terminal domain-like"/>
    <property type="match status" value="1"/>
</dbReference>
<comment type="function">
    <text evidence="10">Catalyzes the NADPH-dependent reduction of ketopantoate into pantoic acid.</text>
</comment>
<dbReference type="GO" id="GO:0050661">
    <property type="term" value="F:NADP binding"/>
    <property type="evidence" value="ECO:0007669"/>
    <property type="project" value="TreeGrafter"/>
</dbReference>
<gene>
    <name evidence="13" type="ORF">AVL55_06255</name>
</gene>
<evidence type="ECO:0000259" key="12">
    <source>
        <dbReference type="Pfam" id="PF08546"/>
    </source>
</evidence>
<dbReference type="InterPro" id="IPR013328">
    <property type="entry name" value="6PGD_dom2"/>
</dbReference>
<evidence type="ECO:0000256" key="9">
    <source>
        <dbReference type="ARBA" id="ARBA00048793"/>
    </source>
</evidence>
<dbReference type="InterPro" id="IPR013752">
    <property type="entry name" value="KPA_reductase"/>
</dbReference>
<dbReference type="EC" id="1.1.1.169" evidence="3 10"/>
<comment type="similarity">
    <text evidence="2 10">Belongs to the ketopantoate reductase family.</text>
</comment>
<dbReference type="GO" id="GO:0005737">
    <property type="term" value="C:cytoplasm"/>
    <property type="evidence" value="ECO:0007669"/>
    <property type="project" value="TreeGrafter"/>
</dbReference>
<dbReference type="Proteomes" id="UP000063991">
    <property type="component" value="Chromosome"/>
</dbReference>
<evidence type="ECO:0000256" key="8">
    <source>
        <dbReference type="ARBA" id="ARBA00032024"/>
    </source>
</evidence>
<reference evidence="13 14" key="1">
    <citation type="submission" date="2015-12" db="EMBL/GenBank/DDBJ databases">
        <authorList>
            <person name="Shamseldin A."/>
            <person name="Moawad H."/>
            <person name="Abd El-Rahim W.M."/>
            <person name="Sadowsky M.J."/>
        </authorList>
    </citation>
    <scope>NUCLEOTIDE SEQUENCE [LARGE SCALE GENOMIC DNA]</scope>
    <source>
        <strain evidence="13 14">D7</strain>
    </source>
</reference>
<dbReference type="PANTHER" id="PTHR43765:SF2">
    <property type="entry name" value="2-DEHYDROPANTOATE 2-REDUCTASE"/>
    <property type="match status" value="1"/>
</dbReference>
<keyword evidence="6 10" id="KW-0521">NADP</keyword>
<organism evidence="13 14">
    <name type="scientific">Alteromonas macleodii</name>
    <name type="common">Pseudoalteromonas macleodii</name>
    <dbReference type="NCBI Taxonomy" id="28108"/>
    <lineage>
        <taxon>Bacteria</taxon>
        <taxon>Pseudomonadati</taxon>
        <taxon>Pseudomonadota</taxon>
        <taxon>Gammaproteobacteria</taxon>
        <taxon>Alteromonadales</taxon>
        <taxon>Alteromonadaceae</taxon>
        <taxon>Alteromonas/Salinimonas group</taxon>
        <taxon>Alteromonas</taxon>
    </lineage>
</organism>
<feature type="domain" description="Ketopantoate reductase C-terminal" evidence="12">
    <location>
        <begin position="189"/>
        <end position="311"/>
    </location>
</feature>
<dbReference type="AlphaFoldDB" id="A0A126Q017"/>
<proteinExistence type="inferred from homology"/>
<evidence type="ECO:0000313" key="14">
    <source>
        <dbReference type="Proteomes" id="UP000063991"/>
    </source>
</evidence>
<dbReference type="PANTHER" id="PTHR43765">
    <property type="entry name" value="2-DEHYDROPANTOATE 2-REDUCTASE-RELATED"/>
    <property type="match status" value="1"/>
</dbReference>
<dbReference type="RefSeq" id="WP_061094550.1">
    <property type="nucleotide sequence ID" value="NZ_CP014323.1"/>
</dbReference>
<dbReference type="GO" id="GO:0008677">
    <property type="term" value="F:2-dehydropantoate 2-reductase activity"/>
    <property type="evidence" value="ECO:0007669"/>
    <property type="project" value="UniProtKB-EC"/>
</dbReference>
<dbReference type="NCBIfam" id="TIGR00745">
    <property type="entry name" value="apbA_panE"/>
    <property type="match status" value="1"/>
</dbReference>
<evidence type="ECO:0000256" key="6">
    <source>
        <dbReference type="ARBA" id="ARBA00022857"/>
    </source>
</evidence>
<comment type="catalytic activity">
    <reaction evidence="9 10">
        <text>(R)-pantoate + NADP(+) = 2-dehydropantoate + NADPH + H(+)</text>
        <dbReference type="Rhea" id="RHEA:16233"/>
        <dbReference type="ChEBI" id="CHEBI:11561"/>
        <dbReference type="ChEBI" id="CHEBI:15378"/>
        <dbReference type="ChEBI" id="CHEBI:15980"/>
        <dbReference type="ChEBI" id="CHEBI:57783"/>
        <dbReference type="ChEBI" id="CHEBI:58349"/>
        <dbReference type="EC" id="1.1.1.169"/>
    </reaction>
</comment>
<feature type="domain" description="Ketopantoate reductase N-terminal" evidence="11">
    <location>
        <begin position="5"/>
        <end position="149"/>
    </location>
</feature>
<dbReference type="OrthoDB" id="6530772at2"/>